<feature type="compositionally biased region" description="Basic and acidic residues" evidence="6">
    <location>
        <begin position="391"/>
        <end position="411"/>
    </location>
</feature>
<dbReference type="Pfam" id="PF09052">
    <property type="entry name" value="SipA"/>
    <property type="match status" value="1"/>
</dbReference>
<keyword evidence="3" id="KW-0964">Secreted</keyword>
<feature type="region of interest" description="Disordered" evidence="6">
    <location>
        <begin position="290"/>
        <end position="328"/>
    </location>
</feature>
<dbReference type="SUPFAM" id="SSF101312">
    <property type="entry name" value="Invasion protein A (SipA) , C-terminal actin binding domain"/>
    <property type="match status" value="1"/>
</dbReference>
<evidence type="ECO:0000256" key="3">
    <source>
        <dbReference type="ARBA" id="ARBA00022525"/>
    </source>
</evidence>
<evidence type="ECO:0000256" key="6">
    <source>
        <dbReference type="SAM" id="MobiDB-lite"/>
    </source>
</evidence>
<evidence type="ECO:0000256" key="1">
    <source>
        <dbReference type="ARBA" id="ARBA00004613"/>
    </source>
</evidence>
<feature type="compositionally biased region" description="Polar residues" evidence="6">
    <location>
        <begin position="290"/>
        <end position="300"/>
    </location>
</feature>
<dbReference type="SUPFAM" id="SSF140746">
    <property type="entry name" value="SipA N-terminal domain-like"/>
    <property type="match status" value="1"/>
</dbReference>
<dbReference type="Pfam" id="PF22163">
    <property type="entry name" value="SipA_2nd"/>
    <property type="match status" value="1"/>
</dbReference>
<reference evidence="9" key="1">
    <citation type="journal article" date="2019" name="J. Microbiol. Methods">
        <title>Plesiomonas shigelloides sipD mutant, generated by an efficient gene transfer system, is less invasive.</title>
        <authorList>
            <person name="Xi D."/>
            <person name="Jing F."/>
            <person name="Liu Q."/>
            <person name="Cao B."/>
        </authorList>
    </citation>
    <scope>NUCLEOTIDE SEQUENCE</scope>
    <source>
        <strain evidence="9">G5884</strain>
    </source>
</reference>
<name>A0A481WFM6_PLESH</name>
<comment type="subcellular location">
    <subcellularLocation>
        <location evidence="1">Secreted</location>
    </subcellularLocation>
</comment>
<keyword evidence="5" id="KW-0009">Actin-binding</keyword>
<proteinExistence type="inferred from homology"/>
<feature type="domain" description="Cell invasion protein SipA C-terminal actin binding" evidence="8">
    <location>
        <begin position="616"/>
        <end position="750"/>
    </location>
</feature>
<evidence type="ECO:0000313" key="9">
    <source>
        <dbReference type="EMBL" id="QBJ27725.1"/>
    </source>
</evidence>
<dbReference type="Gene3D" id="1.10.4110.10">
    <property type="entry name" value="Salmonella invasion protein A, C-terminal actin-binding domain"/>
    <property type="match status" value="1"/>
</dbReference>
<feature type="compositionally biased region" description="Polar residues" evidence="6">
    <location>
        <begin position="369"/>
        <end position="378"/>
    </location>
</feature>
<protein>
    <submittedName>
        <fullName evidence="9">Invasion protein</fullName>
    </submittedName>
</protein>
<dbReference type="InterPro" id="IPR054043">
    <property type="entry name" value="SipA_C"/>
</dbReference>
<accession>A0A481WFM6</accession>
<evidence type="ECO:0000256" key="2">
    <source>
        <dbReference type="ARBA" id="ARBA00010123"/>
    </source>
</evidence>
<dbReference type="InterPro" id="IPR015138">
    <property type="entry name" value="SipA_N"/>
</dbReference>
<evidence type="ECO:0000256" key="5">
    <source>
        <dbReference type="ARBA" id="ARBA00023203"/>
    </source>
</evidence>
<feature type="compositionally biased region" description="Polar residues" evidence="6">
    <location>
        <begin position="311"/>
        <end position="321"/>
    </location>
</feature>
<gene>
    <name evidence="9" type="primary">sipA</name>
</gene>
<dbReference type="GO" id="GO:0005576">
    <property type="term" value="C:extracellular region"/>
    <property type="evidence" value="ECO:0007669"/>
    <property type="project" value="UniProtKB-SubCell"/>
</dbReference>
<feature type="compositionally biased region" description="Polar residues" evidence="6">
    <location>
        <begin position="569"/>
        <end position="584"/>
    </location>
</feature>
<sequence length="789" mass="86185">MPISGLSRPYSYQDISSQNIKKTSQNQFGARLNNVRSSSVRLSRALSCPPSCLLPNLTHVSSVPADIKNSSLELAKFEFVFERKALQDLFYAGPEGKREKLETLFSNSSNTNAKHEIMAFAKVFSQLLSQPDLTTDNRTKLNELAQNYNSQILRDGLGEKSGFAAWTASTDSRYVQRSKLEHQLASLAEQYSAGDVLKLGARFMAVDVMTYIEQCLEQQLGAKLNSATRQRLPELVDKAAMRVFDALRTERVKLINQRGMGVGKLARDLDTVATVPRLLRDILPAIAEASQNAKPKSSLQPEAAVPPENKAGQQTPSSGGFTLNGGIHIDNRQVDNSQHTFNLNINVSGAGSMPTPLVQNLNLGREFQPQGNQYSTSHTADRADGAPNVASERDEQRLADPLQEKARRVTEKVPTVRAESELLTSHVSAGMAKPIQSSATGLFNAARDVATQLSNLLEVTNAAVADNAKHHAGQTPNAEAKDITALRLTGMKSVKELQATERLVTELVTEIVPTERAESELFTSHVSADIAKPISNPATKLLHGSRDVAAALSSLLDVTTGALDHQSDSRIQPASRTSASSQPAGVLIQDTQSAQNVESKRSNSDYGRLQFRRANLNALPSQAYLRSTGGQFNAEHELLKAVRSILEVDTNQPWLIRRDFEQLRNRLLPNYESDRSQLLQAVSNKEKQQGLQPDMDVLQDLLANHSGLAAGRSAVQNFARTLLRETDLCGQGKQPNPLITALLDGIAGTGENRWHWRADAARQQPATVAEKVVLTTDGLHFDPAQVRTS</sequence>
<organism evidence="9">
    <name type="scientific">Plesiomonas shigelloides</name>
    <name type="common">Aeromonas shigelloides</name>
    <dbReference type="NCBI Taxonomy" id="703"/>
    <lineage>
        <taxon>Bacteria</taxon>
        <taxon>Pseudomonadati</taxon>
        <taxon>Pseudomonadota</taxon>
        <taxon>Gammaproteobacteria</taxon>
        <taxon>Enterobacterales</taxon>
        <taxon>Enterobacteriaceae</taxon>
        <taxon>Plesiomonas</taxon>
    </lineage>
</organism>
<dbReference type="EMBL" id="MK256934">
    <property type="protein sequence ID" value="QBJ27725.1"/>
    <property type="molecule type" value="Genomic_DNA"/>
</dbReference>
<feature type="domain" description="Salmonella invasion protein A N-terminal" evidence="7">
    <location>
        <begin position="73"/>
        <end position="287"/>
    </location>
</feature>
<dbReference type="InterPro" id="IPR023225">
    <property type="entry name" value="SipA_chaperone-bd"/>
</dbReference>
<feature type="region of interest" description="Disordered" evidence="6">
    <location>
        <begin position="564"/>
        <end position="584"/>
    </location>
</feature>
<keyword evidence="4" id="KW-0843">Virulence</keyword>
<dbReference type="AlphaFoldDB" id="A0A481WFM6"/>
<dbReference type="GO" id="GO:0003779">
    <property type="term" value="F:actin binding"/>
    <property type="evidence" value="ECO:0007669"/>
    <property type="project" value="UniProtKB-KW"/>
</dbReference>
<comment type="similarity">
    <text evidence="2">Belongs to the SipA/IpaA family.</text>
</comment>
<dbReference type="Gene3D" id="1.10.4150.10">
    <property type="entry name" value="SipA N-terminal domain-like"/>
    <property type="match status" value="1"/>
</dbReference>
<dbReference type="InterPro" id="IPR023224">
    <property type="entry name" value="SipA_actin-bd_C_sf"/>
</dbReference>
<evidence type="ECO:0000259" key="7">
    <source>
        <dbReference type="Pfam" id="PF09052"/>
    </source>
</evidence>
<evidence type="ECO:0000259" key="8">
    <source>
        <dbReference type="Pfam" id="PF22163"/>
    </source>
</evidence>
<feature type="region of interest" description="Disordered" evidence="6">
    <location>
        <begin position="367"/>
        <end position="413"/>
    </location>
</feature>
<evidence type="ECO:0000256" key="4">
    <source>
        <dbReference type="ARBA" id="ARBA00023026"/>
    </source>
</evidence>